<reference evidence="1" key="1">
    <citation type="submission" date="2014-11" db="EMBL/GenBank/DDBJ databases">
        <authorList>
            <person name="Amaro Gonzalez C."/>
        </authorList>
    </citation>
    <scope>NUCLEOTIDE SEQUENCE</scope>
</reference>
<dbReference type="AlphaFoldDB" id="A0A0E9SGQ7"/>
<reference evidence="1" key="2">
    <citation type="journal article" date="2015" name="Fish Shellfish Immunol.">
        <title>Early steps in the European eel (Anguilla anguilla)-Vibrio vulnificus interaction in the gills: Role of the RtxA13 toxin.</title>
        <authorList>
            <person name="Callol A."/>
            <person name="Pajuelo D."/>
            <person name="Ebbesson L."/>
            <person name="Teles M."/>
            <person name="MacKenzie S."/>
            <person name="Amaro C."/>
        </authorList>
    </citation>
    <scope>NUCLEOTIDE SEQUENCE</scope>
</reference>
<protein>
    <submittedName>
        <fullName evidence="1">Uncharacterized protein</fullName>
    </submittedName>
</protein>
<organism evidence="1">
    <name type="scientific">Anguilla anguilla</name>
    <name type="common">European freshwater eel</name>
    <name type="synonym">Muraena anguilla</name>
    <dbReference type="NCBI Taxonomy" id="7936"/>
    <lineage>
        <taxon>Eukaryota</taxon>
        <taxon>Metazoa</taxon>
        <taxon>Chordata</taxon>
        <taxon>Craniata</taxon>
        <taxon>Vertebrata</taxon>
        <taxon>Euteleostomi</taxon>
        <taxon>Actinopterygii</taxon>
        <taxon>Neopterygii</taxon>
        <taxon>Teleostei</taxon>
        <taxon>Anguilliformes</taxon>
        <taxon>Anguillidae</taxon>
        <taxon>Anguilla</taxon>
    </lineage>
</organism>
<sequence length="28" mass="3195">MNMHTHLPHRMLQASILFSSHPVLLLLG</sequence>
<evidence type="ECO:0000313" key="1">
    <source>
        <dbReference type="EMBL" id="JAH40471.1"/>
    </source>
</evidence>
<name>A0A0E9SGQ7_ANGAN</name>
<accession>A0A0E9SGQ7</accession>
<proteinExistence type="predicted"/>
<dbReference type="EMBL" id="GBXM01068106">
    <property type="protein sequence ID" value="JAH40471.1"/>
    <property type="molecule type" value="Transcribed_RNA"/>
</dbReference>